<reference evidence="14" key="1">
    <citation type="journal article" date="2016" name="Nature">
        <title>The genome of the seagrass Zostera marina reveals angiosperm adaptation to the sea.</title>
        <authorList>
            <person name="Olsen J.L."/>
            <person name="Rouze P."/>
            <person name="Verhelst B."/>
            <person name="Lin Y.-C."/>
            <person name="Bayer T."/>
            <person name="Collen J."/>
            <person name="Dattolo E."/>
            <person name="De Paoli E."/>
            <person name="Dittami S."/>
            <person name="Maumus F."/>
            <person name="Michel G."/>
            <person name="Kersting A."/>
            <person name="Lauritano C."/>
            <person name="Lohaus R."/>
            <person name="Toepel M."/>
            <person name="Tonon T."/>
            <person name="Vanneste K."/>
            <person name="Amirebrahimi M."/>
            <person name="Brakel J."/>
            <person name="Bostroem C."/>
            <person name="Chovatia M."/>
            <person name="Grimwood J."/>
            <person name="Jenkins J.W."/>
            <person name="Jueterbock A."/>
            <person name="Mraz A."/>
            <person name="Stam W.T."/>
            <person name="Tice H."/>
            <person name="Bornberg-Bauer E."/>
            <person name="Green P.J."/>
            <person name="Pearson G.A."/>
            <person name="Procaccini G."/>
            <person name="Duarte C.M."/>
            <person name="Schmutz J."/>
            <person name="Reusch T.B.H."/>
            <person name="Van de Peer Y."/>
        </authorList>
    </citation>
    <scope>NUCLEOTIDE SEQUENCE [LARGE SCALE GENOMIC DNA]</scope>
    <source>
        <strain evidence="14">cv. Finnish</strain>
    </source>
</reference>
<evidence type="ECO:0000256" key="2">
    <source>
        <dbReference type="ARBA" id="ARBA00022664"/>
    </source>
</evidence>
<feature type="compositionally biased region" description="Polar residues" evidence="10">
    <location>
        <begin position="18"/>
        <end position="32"/>
    </location>
</feature>
<comment type="function">
    <text evidence="6">Binds the phosphorylated C-terminal domain (CTD) of the largest subunit of RNA polymerase II and functions as a scaffold for RNA processing machineries. May be involved in pre-mRNA splicing.</text>
</comment>
<dbReference type="InterPro" id="IPR002713">
    <property type="entry name" value="FF_domain"/>
</dbReference>
<dbReference type="PANTHER" id="PTHR11864">
    <property type="entry name" value="PRE-MRNA-PROCESSING PROTEIN PRP40"/>
    <property type="match status" value="1"/>
</dbReference>
<evidence type="ECO:0000259" key="11">
    <source>
        <dbReference type="PROSITE" id="PS50020"/>
    </source>
</evidence>
<dbReference type="PROSITE" id="PS51676">
    <property type="entry name" value="FF"/>
    <property type="match status" value="2"/>
</dbReference>
<dbReference type="GO" id="GO:0005685">
    <property type="term" value="C:U1 snRNP"/>
    <property type="evidence" value="ECO:0000318"/>
    <property type="project" value="GO_Central"/>
</dbReference>
<dbReference type="FunFam" id="2.20.70.10:FF:000228">
    <property type="entry name" value="Pre-mRNA-processing protein 40A"/>
    <property type="match status" value="1"/>
</dbReference>
<feature type="compositionally biased region" description="Basic and acidic residues" evidence="10">
    <location>
        <begin position="908"/>
        <end position="918"/>
    </location>
</feature>
<feature type="compositionally biased region" description="Basic and acidic residues" evidence="10">
    <location>
        <begin position="865"/>
        <end position="881"/>
    </location>
</feature>
<dbReference type="Gene3D" id="1.10.10.440">
    <property type="entry name" value="FF domain"/>
    <property type="match status" value="5"/>
</dbReference>
<evidence type="ECO:0000256" key="3">
    <source>
        <dbReference type="ARBA" id="ARBA00022737"/>
    </source>
</evidence>
<evidence type="ECO:0000256" key="7">
    <source>
        <dbReference type="ARBA" id="ARBA00061317"/>
    </source>
</evidence>
<dbReference type="Pfam" id="PF01846">
    <property type="entry name" value="FF"/>
    <property type="match status" value="2"/>
</dbReference>
<dbReference type="AlphaFoldDB" id="A0A0K9PNW3"/>
<name>A0A0K9PNW3_ZOSMR</name>
<evidence type="ECO:0000259" key="12">
    <source>
        <dbReference type="PROSITE" id="PS51676"/>
    </source>
</evidence>
<dbReference type="OMA" id="RDEIFQD"/>
<dbReference type="SUPFAM" id="SSF51045">
    <property type="entry name" value="WW domain"/>
    <property type="match status" value="2"/>
</dbReference>
<feature type="compositionally biased region" description="Basic and acidic residues" evidence="10">
    <location>
        <begin position="802"/>
        <end position="825"/>
    </location>
</feature>
<dbReference type="EMBL" id="LFYR01000721">
    <property type="protein sequence ID" value="KMZ70651.1"/>
    <property type="molecule type" value="Genomic_DNA"/>
</dbReference>
<dbReference type="InterPro" id="IPR001202">
    <property type="entry name" value="WW_dom"/>
</dbReference>
<evidence type="ECO:0000256" key="9">
    <source>
        <dbReference type="SAM" id="Coils"/>
    </source>
</evidence>
<feature type="domain" description="WW" evidence="11">
    <location>
        <begin position="203"/>
        <end position="236"/>
    </location>
</feature>
<keyword evidence="4" id="KW-0508">mRNA splicing</keyword>
<dbReference type="Proteomes" id="UP000036987">
    <property type="component" value="Unassembled WGS sequence"/>
</dbReference>
<keyword evidence="3" id="KW-0677">Repeat</keyword>
<dbReference type="GO" id="GO:0070063">
    <property type="term" value="F:RNA polymerase binding"/>
    <property type="evidence" value="ECO:0007669"/>
    <property type="project" value="UniProtKB-ARBA"/>
</dbReference>
<dbReference type="SUPFAM" id="SSF81698">
    <property type="entry name" value="FF domain"/>
    <property type="match status" value="5"/>
</dbReference>
<dbReference type="InterPro" id="IPR036517">
    <property type="entry name" value="FF_domain_sf"/>
</dbReference>
<protein>
    <submittedName>
        <fullName evidence="13">Pre-mRNA-processing protein 40A</fullName>
    </submittedName>
</protein>
<feature type="domain" description="WW" evidence="11">
    <location>
        <begin position="162"/>
        <end position="195"/>
    </location>
</feature>
<feature type="compositionally biased region" description="Basic residues" evidence="10">
    <location>
        <begin position="849"/>
        <end position="858"/>
    </location>
</feature>
<proteinExistence type="inferred from homology"/>
<evidence type="ECO:0000256" key="10">
    <source>
        <dbReference type="SAM" id="MobiDB-lite"/>
    </source>
</evidence>
<dbReference type="FunFam" id="1.10.10.440:FF:000024">
    <property type="entry name" value="Pre-mRNA-processing protein 40A"/>
    <property type="match status" value="1"/>
</dbReference>
<dbReference type="InterPro" id="IPR039726">
    <property type="entry name" value="Prp40-like"/>
</dbReference>
<dbReference type="Gene3D" id="2.20.70.10">
    <property type="match status" value="2"/>
</dbReference>
<dbReference type="FunFam" id="1.10.10.440:FF:000013">
    <property type="entry name" value="pre-mRNA-processing protein 40A isoform X1"/>
    <property type="match status" value="1"/>
</dbReference>
<keyword evidence="9" id="KW-0175">Coiled coil</keyword>
<feature type="domain" description="FF" evidence="12">
    <location>
        <begin position="466"/>
        <end position="521"/>
    </location>
</feature>
<dbReference type="PROSITE" id="PS50020">
    <property type="entry name" value="WW_DOMAIN_2"/>
    <property type="match status" value="2"/>
</dbReference>
<dbReference type="Pfam" id="PF25432">
    <property type="entry name" value="FF_PRPF40A"/>
    <property type="match status" value="1"/>
</dbReference>
<dbReference type="PANTHER" id="PTHR11864:SF0">
    <property type="entry name" value="PRP40 PRE-MRNA PROCESSING FACTOR 40 HOMOLOG A (YEAST)"/>
    <property type="match status" value="1"/>
</dbReference>
<feature type="domain" description="FF" evidence="12">
    <location>
        <begin position="399"/>
        <end position="453"/>
    </location>
</feature>
<keyword evidence="2" id="KW-0507">mRNA processing</keyword>
<dbReference type="CDD" id="cd00201">
    <property type="entry name" value="WW"/>
    <property type="match status" value="2"/>
</dbReference>
<feature type="compositionally biased region" description="Basic and acidic residues" evidence="10">
    <location>
        <begin position="838"/>
        <end position="848"/>
    </location>
</feature>
<gene>
    <name evidence="13" type="ORF">ZOSMA_197G00240</name>
</gene>
<evidence type="ECO:0000256" key="6">
    <source>
        <dbReference type="ARBA" id="ARBA00056384"/>
    </source>
</evidence>
<feature type="compositionally biased region" description="Polar residues" evidence="10">
    <location>
        <begin position="93"/>
        <end position="107"/>
    </location>
</feature>
<keyword evidence="14" id="KW-1185">Reference proteome</keyword>
<dbReference type="GO" id="GO:0000398">
    <property type="term" value="P:mRNA splicing, via spliceosome"/>
    <property type="evidence" value="ECO:0000318"/>
    <property type="project" value="GO_Central"/>
</dbReference>
<feature type="compositionally biased region" description="Polar residues" evidence="10">
    <location>
        <begin position="72"/>
        <end position="82"/>
    </location>
</feature>
<dbReference type="PROSITE" id="PS01159">
    <property type="entry name" value="WW_DOMAIN_1"/>
    <property type="match status" value="1"/>
</dbReference>
<keyword evidence="5" id="KW-0539">Nucleus</keyword>
<evidence type="ECO:0000256" key="8">
    <source>
        <dbReference type="ARBA" id="ARBA00064817"/>
    </source>
</evidence>
<feature type="region of interest" description="Disordered" evidence="10">
    <location>
        <begin position="797"/>
        <end position="825"/>
    </location>
</feature>
<dbReference type="OrthoDB" id="187617at2759"/>
<evidence type="ECO:0000256" key="1">
    <source>
        <dbReference type="ARBA" id="ARBA00004123"/>
    </source>
</evidence>
<evidence type="ECO:0000313" key="13">
    <source>
        <dbReference type="EMBL" id="KMZ70651.1"/>
    </source>
</evidence>
<feature type="region of interest" description="Disordered" evidence="10">
    <location>
        <begin position="838"/>
        <end position="932"/>
    </location>
</feature>
<comment type="subunit">
    <text evidence="8">Interacts (via the WW domains) with the phosphorylated C-terminal domain of NRPB1 (via CTD domain).</text>
</comment>
<evidence type="ECO:0000256" key="5">
    <source>
        <dbReference type="ARBA" id="ARBA00023242"/>
    </source>
</evidence>
<comment type="similarity">
    <text evidence="7">Belongs to the PRPF40 family.</text>
</comment>
<dbReference type="GO" id="GO:0071004">
    <property type="term" value="C:U2-type prespliceosome"/>
    <property type="evidence" value="ECO:0000318"/>
    <property type="project" value="GO_Central"/>
</dbReference>
<dbReference type="GO" id="GO:0045292">
    <property type="term" value="P:mRNA cis splicing, via spliceosome"/>
    <property type="evidence" value="ECO:0007669"/>
    <property type="project" value="InterPro"/>
</dbReference>
<dbReference type="SMART" id="SM00441">
    <property type="entry name" value="FF"/>
    <property type="match status" value="4"/>
</dbReference>
<sequence>MANNPQAPGGSQFIPVAPSSQSQQFIPANSQPFRPVGNGMSMPVSNMGMPSGQLPPHYHQMSQQYPPRPGQQALQGPSSTQGGIPMPYIPPNVATSYGSLQHSSTSQTINNHTYQNAPAVSGSSEIWGLSSGAQSIPPIAPSVHSVQPPSSVSASTMPSNLFQQSSDWQEHTASDGKRYYYNKKTSQSSWEKPFDLMTPLEKADASTVWKEFTTPEGRKYYYNKLTKQSKWTIPDELRLAREQAEKEAVHTGEIVVPSVPSNLVNIPPSEKTATTGSITGGIVPISANSASFTALPVVSSTSIPTSSTLGGLPNLNSPATADSTFEHASPPVFINALKDASATITEDNTLDPKRLPDVVSHLENKSHEVKGSVLVTGKASEILLEEKSNSDGLYVYASKQEAKNAFKELLESANVESDWSWEQAMKLIVNDKRYDALRTIGERKQAFNEYLRQRKKTEVEERRIKYKKAREDFIKMLEECEQLTPLMQWRKVESLFEDDERLKAIERLRDREDLFDTYLKDLQKKEKLKAFEDHKRITTEYRSFLESCDFIKVNTRWRKVHNLRDDDERCSSLDKIEQLEIFQGYIHDLEKEEEEQKKIEMQQLRRQERKNRDEFRRLMEDHISAGTLTAKTHWGDYCMKVRGLSPYLDVASNTSGSTPKDLFDDTTKELETQYHDDKTQIKDALKMGKITLASRSTFEDFKSSISMDNSLEKISEINMKLVFEELLERLREKLQKLGDNFADLLYSIKDINASSYWDECKLLFEECQEYISLNDESYAREVFEEYIAHLQEKAKLKAKREKGREEKEKEKERREREKEADRSQKDDVEIENFDFNNIKEEKKREREKDRKHRKRHHIILTNDGSPERGDEPKKSKRDSDHKRSRNFLHGYTTDSDSEHRHRKHKKYHDGSHTSGMHEELEDGELGEDSKTR</sequence>
<comment type="subcellular location">
    <subcellularLocation>
        <location evidence="1">Nucleus</location>
    </subcellularLocation>
</comment>
<dbReference type="SMART" id="SM00456">
    <property type="entry name" value="WW"/>
    <property type="match status" value="2"/>
</dbReference>
<dbReference type="GO" id="GO:0003723">
    <property type="term" value="F:RNA binding"/>
    <property type="evidence" value="ECO:0000318"/>
    <property type="project" value="GO_Central"/>
</dbReference>
<dbReference type="Pfam" id="PF00397">
    <property type="entry name" value="WW"/>
    <property type="match status" value="2"/>
</dbReference>
<accession>A0A0K9PNW3</accession>
<feature type="region of interest" description="Disordered" evidence="10">
    <location>
        <begin position="1"/>
        <end position="107"/>
    </location>
</feature>
<dbReference type="STRING" id="29655.A0A0K9PNW3"/>
<comment type="caution">
    <text evidence="13">The sequence shown here is derived from an EMBL/GenBank/DDBJ whole genome shotgun (WGS) entry which is preliminary data.</text>
</comment>
<organism evidence="13 14">
    <name type="scientific">Zostera marina</name>
    <name type="common">Eelgrass</name>
    <dbReference type="NCBI Taxonomy" id="29655"/>
    <lineage>
        <taxon>Eukaryota</taxon>
        <taxon>Viridiplantae</taxon>
        <taxon>Streptophyta</taxon>
        <taxon>Embryophyta</taxon>
        <taxon>Tracheophyta</taxon>
        <taxon>Spermatophyta</taxon>
        <taxon>Magnoliopsida</taxon>
        <taxon>Liliopsida</taxon>
        <taxon>Zosteraceae</taxon>
        <taxon>Zostera</taxon>
    </lineage>
</organism>
<evidence type="ECO:0000256" key="4">
    <source>
        <dbReference type="ARBA" id="ARBA00023187"/>
    </source>
</evidence>
<feature type="coiled-coil region" evidence="9">
    <location>
        <begin position="587"/>
        <end position="621"/>
    </location>
</feature>
<dbReference type="InterPro" id="IPR036020">
    <property type="entry name" value="WW_dom_sf"/>
</dbReference>
<evidence type="ECO:0000313" key="14">
    <source>
        <dbReference type="Proteomes" id="UP000036987"/>
    </source>
</evidence>